<gene>
    <name evidence="7" type="ORF">C9374_008909</name>
</gene>
<dbReference type="AlphaFoldDB" id="A0AA88GHY5"/>
<dbReference type="PANTHER" id="PTHR13477:SF0">
    <property type="entry name" value="LARGE RIBOSOMAL SUBUNIT PROTEIN ML49"/>
    <property type="match status" value="1"/>
</dbReference>
<evidence type="ECO:0000256" key="1">
    <source>
        <dbReference type="ARBA" id="ARBA00004173"/>
    </source>
</evidence>
<dbReference type="Pfam" id="PF05046">
    <property type="entry name" value="Img2"/>
    <property type="match status" value="1"/>
</dbReference>
<keyword evidence="4" id="KW-0496">Mitochondrion</keyword>
<comment type="subcellular location">
    <subcellularLocation>
        <location evidence="1">Mitochondrion</location>
    </subcellularLocation>
</comment>
<dbReference type="RefSeq" id="XP_044545086.1">
    <property type="nucleotide sequence ID" value="XM_044699037.1"/>
</dbReference>
<evidence type="ECO:0000256" key="5">
    <source>
        <dbReference type="ARBA" id="ARBA00023274"/>
    </source>
</evidence>
<comment type="similarity">
    <text evidence="2">Belongs to the mitochondrion-specific ribosomal protein mL49 family.</text>
</comment>
<keyword evidence="5" id="KW-0687">Ribonucleoprotein</keyword>
<dbReference type="EMBL" id="PYSW02000036">
    <property type="protein sequence ID" value="KAG2377824.1"/>
    <property type="molecule type" value="Genomic_DNA"/>
</dbReference>
<evidence type="ECO:0000256" key="3">
    <source>
        <dbReference type="ARBA" id="ARBA00022980"/>
    </source>
</evidence>
<name>A0AA88GHY5_NAELO</name>
<evidence type="ECO:0000313" key="7">
    <source>
        <dbReference type="EMBL" id="KAG2377824.1"/>
    </source>
</evidence>
<sequence>MKHLVQQALNVPLQKDFVSKVLQEQLDAKEGVKIPVFHFPLKETQDLPFHVSRSAYGSLPVYLDYKNGRTKTITIVRKIKGDLNKLKDDISKITGEEVTLRAGDQLEVKGNHARILRLYLRAVGF</sequence>
<dbReference type="PANTHER" id="PTHR13477">
    <property type="entry name" value="MITOCHONDRIAL 39S RIBOSOMAL PROTEIN L49"/>
    <property type="match status" value="1"/>
</dbReference>
<dbReference type="Proteomes" id="UP000816034">
    <property type="component" value="Unassembled WGS sequence"/>
</dbReference>
<dbReference type="GeneID" id="68101363"/>
<evidence type="ECO:0000313" key="8">
    <source>
        <dbReference type="Proteomes" id="UP000816034"/>
    </source>
</evidence>
<proteinExistence type="inferred from homology"/>
<dbReference type="GO" id="GO:0006412">
    <property type="term" value="P:translation"/>
    <property type="evidence" value="ECO:0007669"/>
    <property type="project" value="InterPro"/>
</dbReference>
<protein>
    <recommendedName>
        <fullName evidence="6">Large ribosomal subunit protein mL49</fullName>
    </recommendedName>
</protein>
<evidence type="ECO:0000256" key="4">
    <source>
        <dbReference type="ARBA" id="ARBA00023128"/>
    </source>
</evidence>
<organism evidence="7 8">
    <name type="scientific">Naegleria lovaniensis</name>
    <name type="common">Amoeba</name>
    <dbReference type="NCBI Taxonomy" id="51637"/>
    <lineage>
        <taxon>Eukaryota</taxon>
        <taxon>Discoba</taxon>
        <taxon>Heterolobosea</taxon>
        <taxon>Tetramitia</taxon>
        <taxon>Eutetramitia</taxon>
        <taxon>Vahlkampfiidae</taxon>
        <taxon>Naegleria</taxon>
    </lineage>
</organism>
<dbReference type="GO" id="GO:0005762">
    <property type="term" value="C:mitochondrial large ribosomal subunit"/>
    <property type="evidence" value="ECO:0007669"/>
    <property type="project" value="TreeGrafter"/>
</dbReference>
<evidence type="ECO:0000256" key="6">
    <source>
        <dbReference type="ARBA" id="ARBA00035191"/>
    </source>
</evidence>
<keyword evidence="8" id="KW-1185">Reference proteome</keyword>
<dbReference type="GO" id="GO:0003735">
    <property type="term" value="F:structural constituent of ribosome"/>
    <property type="evidence" value="ECO:0007669"/>
    <property type="project" value="InterPro"/>
</dbReference>
<keyword evidence="3" id="KW-0689">Ribosomal protein</keyword>
<evidence type="ECO:0000256" key="2">
    <source>
        <dbReference type="ARBA" id="ARBA00005677"/>
    </source>
</evidence>
<reference evidence="7 8" key="1">
    <citation type="journal article" date="2018" name="BMC Genomics">
        <title>The genome of Naegleria lovaniensis, the basis for a comparative approach to unravel pathogenicity factors of the human pathogenic amoeba N. fowleri.</title>
        <authorList>
            <person name="Liechti N."/>
            <person name="Schurch N."/>
            <person name="Bruggmann R."/>
            <person name="Wittwer M."/>
        </authorList>
    </citation>
    <scope>NUCLEOTIDE SEQUENCE [LARGE SCALE GENOMIC DNA]</scope>
    <source>
        <strain evidence="7 8">ATCC 30569</strain>
    </source>
</reference>
<dbReference type="InterPro" id="IPR007740">
    <property type="entry name" value="Ribosomal_mL49"/>
</dbReference>
<accession>A0AA88GHY5</accession>
<comment type="caution">
    <text evidence="7">The sequence shown here is derived from an EMBL/GenBank/DDBJ whole genome shotgun (WGS) entry which is preliminary data.</text>
</comment>
<dbReference type="Gene3D" id="3.30.780.10">
    <property type="entry name" value="SUI1-like domain"/>
    <property type="match status" value="1"/>
</dbReference>